<sequence length="60" mass="7082">MQNQLPKDPVILLSVINTRLRDYYSSLDELCRETGIQKEELTDALGRIDYEYSEEQNQFV</sequence>
<proteinExistence type="predicted"/>
<dbReference type="RefSeq" id="WP_125127192.1">
    <property type="nucleotide sequence ID" value="NZ_RHJS01000002.1"/>
</dbReference>
<evidence type="ECO:0000313" key="2">
    <source>
        <dbReference type="Proteomes" id="UP000274920"/>
    </source>
</evidence>
<accession>A0A3R8R3T2</accession>
<evidence type="ECO:0000313" key="1">
    <source>
        <dbReference type="EMBL" id="RRK31548.1"/>
    </source>
</evidence>
<organism evidence="1 2">
    <name type="scientific">Schaedlerella arabinosiphila</name>
    <dbReference type="NCBI Taxonomy" id="2044587"/>
    <lineage>
        <taxon>Bacteria</taxon>
        <taxon>Bacillati</taxon>
        <taxon>Bacillota</taxon>
        <taxon>Clostridia</taxon>
        <taxon>Lachnospirales</taxon>
        <taxon>Lachnospiraceae</taxon>
        <taxon>Schaedlerella</taxon>
    </lineage>
</organism>
<reference evidence="1" key="1">
    <citation type="submission" date="2018-10" db="EMBL/GenBank/DDBJ databases">
        <title>Schaedlerella arabinophila gen. nov. sp. nov., isolated from the mouse intestinal tract and comparative analysis with the genome of the closely related altered Schaedler flora strain ASF502.</title>
        <authorList>
            <person name="Miyake S."/>
            <person name="Soh M."/>
            <person name="Seedorf H."/>
        </authorList>
    </citation>
    <scope>NUCLEOTIDE SEQUENCE [LARGE SCALE GENOMIC DNA]</scope>
    <source>
        <strain evidence="1">DSM 106076</strain>
    </source>
</reference>
<gene>
    <name evidence="1" type="ORF">EBB54_09350</name>
</gene>
<keyword evidence="2" id="KW-1185">Reference proteome</keyword>
<protein>
    <submittedName>
        <fullName evidence="1">DUF4250 domain-containing protein</fullName>
    </submittedName>
</protein>
<dbReference type="AlphaFoldDB" id="A0A3R8R3T2"/>
<dbReference type="InterPro" id="IPR025346">
    <property type="entry name" value="DUF4250"/>
</dbReference>
<name>A0A3R8R3T2_9FIRM</name>
<dbReference type="Proteomes" id="UP000274920">
    <property type="component" value="Unassembled WGS sequence"/>
</dbReference>
<comment type="caution">
    <text evidence="1">The sequence shown here is derived from an EMBL/GenBank/DDBJ whole genome shotgun (WGS) entry which is preliminary data.</text>
</comment>
<dbReference type="EMBL" id="RHJS01000002">
    <property type="protein sequence ID" value="RRK31548.1"/>
    <property type="molecule type" value="Genomic_DNA"/>
</dbReference>
<dbReference type="Pfam" id="PF14056">
    <property type="entry name" value="DUF4250"/>
    <property type="match status" value="1"/>
</dbReference>